<name>A0A830BH82_9LAMI</name>
<protein>
    <submittedName>
        <fullName evidence="1">Uncharacterized protein</fullName>
    </submittedName>
</protein>
<keyword evidence="2" id="KW-1185">Reference proteome</keyword>
<evidence type="ECO:0000313" key="2">
    <source>
        <dbReference type="Proteomes" id="UP000653305"/>
    </source>
</evidence>
<dbReference type="OrthoDB" id="603217at2759"/>
<accession>A0A830BH82</accession>
<organism evidence="1 2">
    <name type="scientific">Phtheirospermum japonicum</name>
    <dbReference type="NCBI Taxonomy" id="374723"/>
    <lineage>
        <taxon>Eukaryota</taxon>
        <taxon>Viridiplantae</taxon>
        <taxon>Streptophyta</taxon>
        <taxon>Embryophyta</taxon>
        <taxon>Tracheophyta</taxon>
        <taxon>Spermatophyta</taxon>
        <taxon>Magnoliopsida</taxon>
        <taxon>eudicotyledons</taxon>
        <taxon>Gunneridae</taxon>
        <taxon>Pentapetalae</taxon>
        <taxon>asterids</taxon>
        <taxon>lamiids</taxon>
        <taxon>Lamiales</taxon>
        <taxon>Orobanchaceae</taxon>
        <taxon>Orobanchaceae incertae sedis</taxon>
        <taxon>Phtheirospermum</taxon>
    </lineage>
</organism>
<dbReference type="Proteomes" id="UP000653305">
    <property type="component" value="Unassembled WGS sequence"/>
</dbReference>
<dbReference type="PANTHER" id="PTHR48156">
    <property type="entry name" value="TRANSMEMBRANE PROTEIN"/>
    <property type="match status" value="1"/>
</dbReference>
<sequence>MTLWMERMIWMELGGWVVSYLNIVDEIAGSLQTDDVSHFVLIKLKKRLLIFTLRIQ</sequence>
<dbReference type="AlphaFoldDB" id="A0A830BH82"/>
<dbReference type="EMBL" id="BMAC01000060">
    <property type="protein sequence ID" value="GFP83255.1"/>
    <property type="molecule type" value="Genomic_DNA"/>
</dbReference>
<reference evidence="1" key="1">
    <citation type="submission" date="2020-07" db="EMBL/GenBank/DDBJ databases">
        <title>Ethylene signaling mediates host invasion by parasitic plants.</title>
        <authorList>
            <person name="Yoshida S."/>
        </authorList>
    </citation>
    <scope>NUCLEOTIDE SEQUENCE</scope>
    <source>
        <strain evidence="1">Okayama</strain>
    </source>
</reference>
<comment type="caution">
    <text evidence="1">The sequence shown here is derived from an EMBL/GenBank/DDBJ whole genome shotgun (WGS) entry which is preliminary data.</text>
</comment>
<gene>
    <name evidence="1" type="ORF">PHJA_000468900</name>
</gene>
<proteinExistence type="predicted"/>
<evidence type="ECO:0000313" key="1">
    <source>
        <dbReference type="EMBL" id="GFP83255.1"/>
    </source>
</evidence>
<dbReference type="PANTHER" id="PTHR48156:SF1">
    <property type="entry name" value="TRANSMEMBRANE PROTEIN"/>
    <property type="match status" value="1"/>
</dbReference>